<name>A0A2T3NK13_9GAMM</name>
<comment type="caution">
    <text evidence="5">The sequence shown here is derived from an EMBL/GenBank/DDBJ whole genome shotgun (WGS) entry which is preliminary data.</text>
</comment>
<evidence type="ECO:0000313" key="5">
    <source>
        <dbReference type="EMBL" id="PSW15847.1"/>
    </source>
</evidence>
<dbReference type="AlphaFoldDB" id="A0A2T3NK13"/>
<evidence type="ECO:0000259" key="4">
    <source>
        <dbReference type="PROSITE" id="PS50937"/>
    </source>
</evidence>
<accession>A0A2T3NK13</accession>
<dbReference type="SMART" id="SM00422">
    <property type="entry name" value="HTH_MERR"/>
    <property type="match status" value="1"/>
</dbReference>
<dbReference type="PROSITE" id="PS50937">
    <property type="entry name" value="HTH_MERR_2"/>
    <property type="match status" value="1"/>
</dbReference>
<dbReference type="OrthoDB" id="9800334at2"/>
<dbReference type="Gene3D" id="1.10.1660.10">
    <property type="match status" value="1"/>
</dbReference>
<dbReference type="InterPro" id="IPR047057">
    <property type="entry name" value="MerR_fam"/>
</dbReference>
<protein>
    <submittedName>
        <fullName evidence="5">Helix-turn-helix-type transcriptional regulator</fullName>
    </submittedName>
</protein>
<keyword evidence="3" id="KW-0804">Transcription</keyword>
<dbReference type="SUPFAM" id="SSF46955">
    <property type="entry name" value="Putative DNA-binding domain"/>
    <property type="match status" value="1"/>
</dbReference>
<dbReference type="InterPro" id="IPR009061">
    <property type="entry name" value="DNA-bd_dom_put_sf"/>
</dbReference>
<organism evidence="5 6">
    <name type="scientific">Photobacterium rosenbergii</name>
    <dbReference type="NCBI Taxonomy" id="294936"/>
    <lineage>
        <taxon>Bacteria</taxon>
        <taxon>Pseudomonadati</taxon>
        <taxon>Pseudomonadota</taxon>
        <taxon>Gammaproteobacteria</taxon>
        <taxon>Vibrionales</taxon>
        <taxon>Vibrionaceae</taxon>
        <taxon>Photobacterium</taxon>
    </lineage>
</organism>
<dbReference type="RefSeq" id="WP_107296465.1">
    <property type="nucleotide sequence ID" value="NZ_PYMB01000001.1"/>
</dbReference>
<reference evidence="5 6" key="1">
    <citation type="submission" date="2018-03" db="EMBL/GenBank/DDBJ databases">
        <title>Whole genome sequencing of Histamine producing bacteria.</title>
        <authorList>
            <person name="Butler K."/>
        </authorList>
    </citation>
    <scope>NUCLEOTIDE SEQUENCE [LARGE SCALE GENOMIC DNA]</scope>
    <source>
        <strain evidence="5 6">DSM 19138</strain>
    </source>
</reference>
<proteinExistence type="predicted"/>
<keyword evidence="2" id="KW-0238">DNA-binding</keyword>
<dbReference type="InterPro" id="IPR000551">
    <property type="entry name" value="MerR-type_HTH_dom"/>
</dbReference>
<dbReference type="Proteomes" id="UP000241346">
    <property type="component" value="Unassembled WGS sequence"/>
</dbReference>
<dbReference type="PANTHER" id="PTHR30204:SF67">
    <property type="entry name" value="HTH-TYPE TRANSCRIPTIONAL REGULATOR MLRA-RELATED"/>
    <property type="match status" value="1"/>
</dbReference>
<evidence type="ECO:0000256" key="1">
    <source>
        <dbReference type="ARBA" id="ARBA00023015"/>
    </source>
</evidence>
<evidence type="ECO:0000256" key="3">
    <source>
        <dbReference type="ARBA" id="ARBA00023163"/>
    </source>
</evidence>
<sequence length="274" mass="30987">MDSDTKYYAIKEVSEITGVNSVTLRAWQRRYGLLNPMRTDKGHRLYTEQDINKIKEIVEWLDKGVAIGKVKPMLGKLSPLVDEDNQNESQKAIGNVLSSLAKLDSFALDKQLIQLMKEYPAKVLESKIIAAVINEISQPDNPLLDMQMVVWRSVFQERCLSLIAASRKRNKKPCLLVSFDEEPNSRFWLKAVELSELGYSVMMLPRLKGKLASLAPLLNSWVDKKLFIDGDNKLPLDIPGQLEHLMASTGCELVTIGSINTIHPELLEWQHESA</sequence>
<dbReference type="EMBL" id="PYMB01000001">
    <property type="protein sequence ID" value="PSW15847.1"/>
    <property type="molecule type" value="Genomic_DNA"/>
</dbReference>
<evidence type="ECO:0000313" key="6">
    <source>
        <dbReference type="Proteomes" id="UP000241346"/>
    </source>
</evidence>
<feature type="domain" description="HTH merR-type" evidence="4">
    <location>
        <begin position="7"/>
        <end position="76"/>
    </location>
</feature>
<gene>
    <name evidence="5" type="ORF">C9J01_02195</name>
</gene>
<dbReference type="Pfam" id="PF13411">
    <property type="entry name" value="MerR_1"/>
    <property type="match status" value="1"/>
</dbReference>
<evidence type="ECO:0000256" key="2">
    <source>
        <dbReference type="ARBA" id="ARBA00023125"/>
    </source>
</evidence>
<dbReference type="CDD" id="cd01104">
    <property type="entry name" value="HTH_MlrA-CarA"/>
    <property type="match status" value="1"/>
</dbReference>
<dbReference type="PANTHER" id="PTHR30204">
    <property type="entry name" value="REDOX-CYCLING DRUG-SENSING TRANSCRIPTIONAL ACTIVATOR SOXR"/>
    <property type="match status" value="1"/>
</dbReference>
<dbReference type="GO" id="GO:0003677">
    <property type="term" value="F:DNA binding"/>
    <property type="evidence" value="ECO:0007669"/>
    <property type="project" value="UniProtKB-KW"/>
</dbReference>
<dbReference type="GO" id="GO:0003700">
    <property type="term" value="F:DNA-binding transcription factor activity"/>
    <property type="evidence" value="ECO:0007669"/>
    <property type="project" value="InterPro"/>
</dbReference>
<keyword evidence="1" id="KW-0805">Transcription regulation</keyword>